<sequence>MTRGQRTRACLPCRTRRMKCDETAPRCLQCLRAGRECPGPITGPLIVNMTTDVGHKVRSKALSASNSPEGKLLPAPDAFPIMAQVFFEHYLSCYASDIGGSPRKDWMYEIPLMPSMVHNAALERAVQATGTAFYATHSSQPGASDAARKIYGDALQAQTQMLRSAKPGVPTPHMIYTALMLSYFECLYATSANGYVGHVEGAVKMLELAGPEICQSGMMYQLFLNLRTQMLYVSFLTRRPSFFATEVGTTIARSASEEPSLYDRLIRILTFLVECYNGNMPFPNGSFAHAVIDGLWDEFEAENMKLGESPSVAGSYRDSYNAHTVSFFEIARILSLVVVPGDEAGYNVDDKLKAASASILASARYIKAAGRSCAHSRTPFPLKIVTLNSPLKTHRQEAQSLLESWAHA</sequence>
<dbReference type="Pfam" id="PF11951">
    <property type="entry name" value="Fungal_trans_2"/>
    <property type="match status" value="1"/>
</dbReference>
<dbReference type="Proteomes" id="UP000800041">
    <property type="component" value="Unassembled WGS sequence"/>
</dbReference>
<dbReference type="GO" id="GO:0000981">
    <property type="term" value="F:DNA-binding transcription factor activity, RNA polymerase II-specific"/>
    <property type="evidence" value="ECO:0007669"/>
    <property type="project" value="InterPro"/>
</dbReference>
<organism evidence="3 4">
    <name type="scientific">Aulographum hederae CBS 113979</name>
    <dbReference type="NCBI Taxonomy" id="1176131"/>
    <lineage>
        <taxon>Eukaryota</taxon>
        <taxon>Fungi</taxon>
        <taxon>Dikarya</taxon>
        <taxon>Ascomycota</taxon>
        <taxon>Pezizomycotina</taxon>
        <taxon>Dothideomycetes</taxon>
        <taxon>Pleosporomycetidae</taxon>
        <taxon>Aulographales</taxon>
        <taxon>Aulographaceae</taxon>
    </lineage>
</organism>
<dbReference type="PANTHER" id="PTHR38111:SF11">
    <property type="entry name" value="TRANSCRIPTION FACTOR DOMAIN-CONTAINING PROTEIN-RELATED"/>
    <property type="match status" value="1"/>
</dbReference>
<dbReference type="SUPFAM" id="SSF57701">
    <property type="entry name" value="Zn2/Cys6 DNA-binding domain"/>
    <property type="match status" value="1"/>
</dbReference>
<dbReference type="Pfam" id="PF00172">
    <property type="entry name" value="Zn_clus"/>
    <property type="match status" value="1"/>
</dbReference>
<accession>A0A6G1GW52</accession>
<dbReference type="PANTHER" id="PTHR38111">
    <property type="entry name" value="ZN(2)-C6 FUNGAL-TYPE DOMAIN-CONTAINING PROTEIN-RELATED"/>
    <property type="match status" value="1"/>
</dbReference>
<reference evidence="3" key="1">
    <citation type="journal article" date="2020" name="Stud. Mycol.">
        <title>101 Dothideomycetes genomes: a test case for predicting lifestyles and emergence of pathogens.</title>
        <authorList>
            <person name="Haridas S."/>
            <person name="Albert R."/>
            <person name="Binder M."/>
            <person name="Bloem J."/>
            <person name="Labutti K."/>
            <person name="Salamov A."/>
            <person name="Andreopoulos B."/>
            <person name="Baker S."/>
            <person name="Barry K."/>
            <person name="Bills G."/>
            <person name="Bluhm B."/>
            <person name="Cannon C."/>
            <person name="Castanera R."/>
            <person name="Culley D."/>
            <person name="Daum C."/>
            <person name="Ezra D."/>
            <person name="Gonzalez J."/>
            <person name="Henrissat B."/>
            <person name="Kuo A."/>
            <person name="Liang C."/>
            <person name="Lipzen A."/>
            <person name="Lutzoni F."/>
            <person name="Magnuson J."/>
            <person name="Mondo S."/>
            <person name="Nolan M."/>
            <person name="Ohm R."/>
            <person name="Pangilinan J."/>
            <person name="Park H.-J."/>
            <person name="Ramirez L."/>
            <person name="Alfaro M."/>
            <person name="Sun H."/>
            <person name="Tritt A."/>
            <person name="Yoshinaga Y."/>
            <person name="Zwiers L.-H."/>
            <person name="Turgeon B."/>
            <person name="Goodwin S."/>
            <person name="Spatafora J."/>
            <person name="Crous P."/>
            <person name="Grigoriev I."/>
        </authorList>
    </citation>
    <scope>NUCLEOTIDE SEQUENCE</scope>
    <source>
        <strain evidence="3">CBS 113979</strain>
    </source>
</reference>
<dbReference type="OrthoDB" id="3525185at2759"/>
<evidence type="ECO:0000259" key="2">
    <source>
        <dbReference type="PROSITE" id="PS50048"/>
    </source>
</evidence>
<evidence type="ECO:0000256" key="1">
    <source>
        <dbReference type="ARBA" id="ARBA00023242"/>
    </source>
</evidence>
<dbReference type="InterPro" id="IPR053178">
    <property type="entry name" value="Osmoadaptation_assoc"/>
</dbReference>
<dbReference type="PROSITE" id="PS50048">
    <property type="entry name" value="ZN2_CY6_FUNGAL_2"/>
    <property type="match status" value="1"/>
</dbReference>
<proteinExistence type="predicted"/>
<name>A0A6G1GW52_9PEZI</name>
<keyword evidence="4" id="KW-1185">Reference proteome</keyword>
<dbReference type="GO" id="GO:0008270">
    <property type="term" value="F:zinc ion binding"/>
    <property type="evidence" value="ECO:0007669"/>
    <property type="project" value="InterPro"/>
</dbReference>
<protein>
    <recommendedName>
        <fullName evidence="2">Zn(2)-C6 fungal-type domain-containing protein</fullName>
    </recommendedName>
</protein>
<dbReference type="SMART" id="SM00066">
    <property type="entry name" value="GAL4"/>
    <property type="match status" value="1"/>
</dbReference>
<dbReference type="InterPro" id="IPR036864">
    <property type="entry name" value="Zn2-C6_fun-type_DNA-bd_sf"/>
</dbReference>
<dbReference type="EMBL" id="ML977163">
    <property type="protein sequence ID" value="KAF1985155.1"/>
    <property type="molecule type" value="Genomic_DNA"/>
</dbReference>
<feature type="domain" description="Zn(2)-C6 fungal-type" evidence="2">
    <location>
        <begin position="9"/>
        <end position="37"/>
    </location>
</feature>
<dbReference type="PROSITE" id="PS00463">
    <property type="entry name" value="ZN2_CY6_FUNGAL_1"/>
    <property type="match status" value="1"/>
</dbReference>
<evidence type="ECO:0000313" key="4">
    <source>
        <dbReference type="Proteomes" id="UP000800041"/>
    </source>
</evidence>
<dbReference type="CDD" id="cd00067">
    <property type="entry name" value="GAL4"/>
    <property type="match status" value="1"/>
</dbReference>
<dbReference type="InterPro" id="IPR021858">
    <property type="entry name" value="Fun_TF"/>
</dbReference>
<gene>
    <name evidence="3" type="ORF">K402DRAFT_405306</name>
</gene>
<evidence type="ECO:0000313" key="3">
    <source>
        <dbReference type="EMBL" id="KAF1985155.1"/>
    </source>
</evidence>
<dbReference type="InterPro" id="IPR001138">
    <property type="entry name" value="Zn2Cys6_DnaBD"/>
</dbReference>
<dbReference type="Gene3D" id="4.10.240.10">
    <property type="entry name" value="Zn(2)-C6 fungal-type DNA-binding domain"/>
    <property type="match status" value="1"/>
</dbReference>
<keyword evidence="1" id="KW-0539">Nucleus</keyword>
<dbReference type="AlphaFoldDB" id="A0A6G1GW52"/>